<evidence type="ECO:0000313" key="1">
    <source>
        <dbReference type="EMBL" id="CAM60327.1"/>
    </source>
</evidence>
<protein>
    <submittedName>
        <fullName evidence="1">Uncharacterized protein</fullName>
    </submittedName>
</protein>
<dbReference type="AlphaFoldDB" id="B1MFC7"/>
<evidence type="ECO:0000313" key="2">
    <source>
        <dbReference type="Proteomes" id="UP000007137"/>
    </source>
</evidence>
<name>B1MFC7_MYCA9</name>
<dbReference type="Proteomes" id="UP000007137">
    <property type="component" value="Chromosome"/>
</dbReference>
<organism evidence="1 2">
    <name type="scientific">Mycobacteroides abscessus (strain ATCC 19977 / DSM 44196 / CCUG 20993 / CIP 104536 / JCM 13569 / NCTC 13031 / TMC 1543 / L948)</name>
    <name type="common">Mycobacterium abscessus</name>
    <dbReference type="NCBI Taxonomy" id="561007"/>
    <lineage>
        <taxon>Bacteria</taxon>
        <taxon>Bacillati</taxon>
        <taxon>Actinomycetota</taxon>
        <taxon>Actinomycetes</taxon>
        <taxon>Mycobacteriales</taxon>
        <taxon>Mycobacteriaceae</taxon>
        <taxon>Mycobacteroides</taxon>
        <taxon>Mycobacteroides abscessus</taxon>
    </lineage>
</organism>
<gene>
    <name evidence="1" type="ordered locus">MAB_0227</name>
</gene>
<sequence length="102" mass="11989">MTNLGSMPTQALHDELFKRIIANYEHAKIPCQYRNLGCRRPAKWLWIRKHSHGGERFTLCGRHKNYWRRGVNTLIAVQGYYKCPGCETRYHSADEVASVRRL</sequence>
<dbReference type="EMBL" id="CU458896">
    <property type="protein sequence ID" value="CAM60327.1"/>
    <property type="molecule type" value="Genomic_DNA"/>
</dbReference>
<accession>B1MFC7</accession>
<proteinExistence type="predicted"/>
<dbReference type="KEGG" id="mab:MAB_0227"/>
<keyword evidence="2" id="KW-1185">Reference proteome</keyword>
<reference evidence="1 2" key="1">
    <citation type="journal article" date="2009" name="PLoS ONE">
        <title>Non mycobacterial virulence genes in the genome of the emerging pathogen Mycobacterium abscessus.</title>
        <authorList>
            <person name="Ripoll F."/>
            <person name="Pasek S."/>
            <person name="Schenowitz C."/>
            <person name="Dossat C."/>
            <person name="Barbe V."/>
            <person name="Rottman M."/>
            <person name="Macheras E."/>
            <person name="Heym B."/>
            <person name="Herrmann J.L."/>
            <person name="Daffe M."/>
            <person name="Brosch R."/>
            <person name="Risler J.L."/>
            <person name="Gaillard J.L."/>
        </authorList>
    </citation>
    <scope>NUCLEOTIDE SEQUENCE [LARGE SCALE GENOMIC DNA]</scope>
    <source>
        <strain evidence="2">ATCC 19977 / DSM 44196 / CCUG 20993 / CIP 104536 / JCM 13569 / NCTC 13031 / TMC 1543 / L948</strain>
    </source>
</reference>